<gene>
    <name evidence="4" type="ORF">Poly59_56390</name>
</gene>
<evidence type="ECO:0000256" key="3">
    <source>
        <dbReference type="ARBA" id="ARBA00024356"/>
    </source>
</evidence>
<dbReference type="InterPro" id="IPR023296">
    <property type="entry name" value="Glyco_hydro_beta-prop_sf"/>
</dbReference>
<dbReference type="PIRSF" id="PIRSF016202">
    <property type="entry name" value="PH1107"/>
    <property type="match status" value="1"/>
</dbReference>
<sequence length="322" mass="36000">MDNAIFTRYESNPILTADDWPYPCNTVFNPAAVRLKDGTTLLLCRVEDHRGFSHLCAARSVDGLKGWVIDPTPTLDHAPDSHPEEIWGLEDPRITHVPELDRYAVVYTSFSKGGPSVSLALTEDFHCFERYGAIMAPEDKDACLFPHRIGQYWALIHRPVGSIGASGAHIWISYSPDLRHWGSHKMLLPARQGGWWDANRIGLSPPLIQTDRGWLMIYHGVRSTAGGKVYRIGLALLDLQQPEKILLRSDRWLFAPETDYERGGDVENVVFPTGVTIADDGDTLRMSYGAADTCVAVATASVNELLTWLDAHGRSDWERHLL</sequence>
<dbReference type="Pfam" id="PF04041">
    <property type="entry name" value="Glyco_hydro_130"/>
    <property type="match status" value="1"/>
</dbReference>
<evidence type="ECO:0000256" key="1">
    <source>
        <dbReference type="ARBA" id="ARBA00022676"/>
    </source>
</evidence>
<accession>A0A5C6EGG4</accession>
<evidence type="ECO:0000313" key="4">
    <source>
        <dbReference type="EMBL" id="TWU46666.1"/>
    </source>
</evidence>
<dbReference type="AlphaFoldDB" id="A0A5C6EGG4"/>
<dbReference type="InterPro" id="IPR007184">
    <property type="entry name" value="Mannoside_phosphorylase"/>
</dbReference>
<dbReference type="RefSeq" id="WP_146537155.1">
    <property type="nucleotide sequence ID" value="NZ_SJPX01000006.1"/>
</dbReference>
<organism evidence="4 5">
    <name type="scientific">Rubripirellula reticaptiva</name>
    <dbReference type="NCBI Taxonomy" id="2528013"/>
    <lineage>
        <taxon>Bacteria</taxon>
        <taxon>Pseudomonadati</taxon>
        <taxon>Planctomycetota</taxon>
        <taxon>Planctomycetia</taxon>
        <taxon>Pirellulales</taxon>
        <taxon>Pirellulaceae</taxon>
        <taxon>Rubripirellula</taxon>
    </lineage>
</organism>
<protein>
    <submittedName>
        <fullName evidence="4">Beta-1,4-mannooligosaccharide phosphorylase</fullName>
        <ecNumber evidence="4">2.4.1.-</ecNumber>
    </submittedName>
</protein>
<keyword evidence="2 4" id="KW-0808">Transferase</keyword>
<evidence type="ECO:0000256" key="2">
    <source>
        <dbReference type="ARBA" id="ARBA00022679"/>
    </source>
</evidence>
<dbReference type="Gene3D" id="2.115.10.20">
    <property type="entry name" value="Glycosyl hydrolase domain, family 43"/>
    <property type="match status" value="1"/>
</dbReference>
<evidence type="ECO:0000313" key="5">
    <source>
        <dbReference type="Proteomes" id="UP000317977"/>
    </source>
</evidence>
<name>A0A5C6EGG4_9BACT</name>
<dbReference type="OrthoDB" id="9759709at2"/>
<dbReference type="PANTHER" id="PTHR34106">
    <property type="entry name" value="GLYCOSIDASE"/>
    <property type="match status" value="1"/>
</dbReference>
<keyword evidence="1 4" id="KW-0328">Glycosyltransferase</keyword>
<dbReference type="EMBL" id="SJPX01000006">
    <property type="protein sequence ID" value="TWU46666.1"/>
    <property type="molecule type" value="Genomic_DNA"/>
</dbReference>
<reference evidence="4 5" key="1">
    <citation type="submission" date="2019-02" db="EMBL/GenBank/DDBJ databases">
        <title>Deep-cultivation of Planctomycetes and their phenomic and genomic characterization uncovers novel biology.</title>
        <authorList>
            <person name="Wiegand S."/>
            <person name="Jogler M."/>
            <person name="Boedeker C."/>
            <person name="Pinto D."/>
            <person name="Vollmers J."/>
            <person name="Rivas-Marin E."/>
            <person name="Kohn T."/>
            <person name="Peeters S.H."/>
            <person name="Heuer A."/>
            <person name="Rast P."/>
            <person name="Oberbeckmann S."/>
            <person name="Bunk B."/>
            <person name="Jeske O."/>
            <person name="Meyerdierks A."/>
            <person name="Storesund J.E."/>
            <person name="Kallscheuer N."/>
            <person name="Luecker S."/>
            <person name="Lage O.M."/>
            <person name="Pohl T."/>
            <person name="Merkel B.J."/>
            <person name="Hornburger P."/>
            <person name="Mueller R.-W."/>
            <person name="Bruemmer F."/>
            <person name="Labrenz M."/>
            <person name="Spormann A.M."/>
            <person name="Op Den Camp H."/>
            <person name="Overmann J."/>
            <person name="Amann R."/>
            <person name="Jetten M.S.M."/>
            <person name="Mascher T."/>
            <person name="Medema M.H."/>
            <person name="Devos D.P."/>
            <person name="Kaster A.-K."/>
            <person name="Ovreas L."/>
            <person name="Rohde M."/>
            <person name="Galperin M.Y."/>
            <person name="Jogler C."/>
        </authorList>
    </citation>
    <scope>NUCLEOTIDE SEQUENCE [LARGE SCALE GENOMIC DNA]</scope>
    <source>
        <strain evidence="4 5">Poly59</strain>
    </source>
</reference>
<dbReference type="SUPFAM" id="SSF75005">
    <property type="entry name" value="Arabinanase/levansucrase/invertase"/>
    <property type="match status" value="1"/>
</dbReference>
<dbReference type="EC" id="2.4.1.-" evidence="4"/>
<proteinExistence type="inferred from homology"/>
<dbReference type="PANTHER" id="PTHR34106:SF5">
    <property type="entry name" value="GLYCOSIDASE"/>
    <property type="match status" value="1"/>
</dbReference>
<keyword evidence="5" id="KW-1185">Reference proteome</keyword>
<dbReference type="GO" id="GO:0016757">
    <property type="term" value="F:glycosyltransferase activity"/>
    <property type="evidence" value="ECO:0007669"/>
    <property type="project" value="UniProtKB-KW"/>
</dbReference>
<comment type="similarity">
    <text evidence="3">Belongs to the glycosyl hydrolase 130 family.</text>
</comment>
<dbReference type="CDD" id="cd18615">
    <property type="entry name" value="GH130"/>
    <property type="match status" value="1"/>
</dbReference>
<dbReference type="Proteomes" id="UP000317977">
    <property type="component" value="Unassembled WGS sequence"/>
</dbReference>
<comment type="caution">
    <text evidence="4">The sequence shown here is derived from an EMBL/GenBank/DDBJ whole genome shotgun (WGS) entry which is preliminary data.</text>
</comment>